<reference evidence="4 5" key="1">
    <citation type="journal article" date="2017" name="Nature">
        <title>The Apostasia genome and the evolution of orchids.</title>
        <authorList>
            <person name="Zhang G.Q."/>
            <person name="Liu K.W."/>
            <person name="Li Z."/>
            <person name="Lohaus R."/>
            <person name="Hsiao Y.Y."/>
            <person name="Niu S.C."/>
            <person name="Wang J.Y."/>
            <person name="Lin Y.C."/>
            <person name="Xu Q."/>
            <person name="Chen L.J."/>
            <person name="Yoshida K."/>
            <person name="Fujiwara S."/>
            <person name="Wang Z.W."/>
            <person name="Zhang Y.Q."/>
            <person name="Mitsuda N."/>
            <person name="Wang M."/>
            <person name="Liu G.H."/>
            <person name="Pecoraro L."/>
            <person name="Huang H.X."/>
            <person name="Xiao X.J."/>
            <person name="Lin M."/>
            <person name="Wu X.Y."/>
            <person name="Wu W.L."/>
            <person name="Chen Y.Y."/>
            <person name="Chang S.B."/>
            <person name="Sakamoto S."/>
            <person name="Ohme-Takagi M."/>
            <person name="Yagi M."/>
            <person name="Zeng S.J."/>
            <person name="Shen C.Y."/>
            <person name="Yeh C.M."/>
            <person name="Luo Y.B."/>
            <person name="Tsai W.C."/>
            <person name="Van de Peer Y."/>
            <person name="Liu Z.J."/>
        </authorList>
    </citation>
    <scope>NUCLEOTIDE SEQUENCE [LARGE SCALE GENOMIC DNA]</scope>
    <source>
        <strain evidence="5">cv. Shenzhen</strain>
        <tissue evidence="4">Stem</tissue>
    </source>
</reference>
<feature type="compositionally biased region" description="Acidic residues" evidence="2">
    <location>
        <begin position="285"/>
        <end position="294"/>
    </location>
</feature>
<feature type="region of interest" description="Disordered" evidence="2">
    <location>
        <begin position="190"/>
        <end position="294"/>
    </location>
</feature>
<protein>
    <recommendedName>
        <fullName evidence="3">Glabrous enhancer-binding protein-like DBD domain-containing protein</fullName>
    </recommendedName>
</protein>
<feature type="compositionally biased region" description="Low complexity" evidence="2">
    <location>
        <begin position="1"/>
        <end position="11"/>
    </location>
</feature>
<evidence type="ECO:0000256" key="1">
    <source>
        <dbReference type="ARBA" id="ARBA00010820"/>
    </source>
</evidence>
<feature type="region of interest" description="Disordered" evidence="2">
    <location>
        <begin position="1"/>
        <end position="99"/>
    </location>
</feature>
<dbReference type="InterPro" id="IPR053932">
    <property type="entry name" value="GeBP-like_DBD"/>
</dbReference>
<dbReference type="InterPro" id="IPR007592">
    <property type="entry name" value="GEBP"/>
</dbReference>
<proteinExistence type="inferred from homology"/>
<dbReference type="AlphaFoldDB" id="A0A2I0AUU6"/>
<comment type="similarity">
    <text evidence="1">Belongs to the GeBP family.</text>
</comment>
<evidence type="ECO:0000259" key="3">
    <source>
        <dbReference type="Pfam" id="PF04504"/>
    </source>
</evidence>
<evidence type="ECO:0000313" key="4">
    <source>
        <dbReference type="EMBL" id="PKA59317.1"/>
    </source>
</evidence>
<feature type="compositionally biased region" description="Basic and acidic residues" evidence="2">
    <location>
        <begin position="65"/>
        <end position="75"/>
    </location>
</feature>
<gene>
    <name evidence="4" type="ORF">AXF42_Ash001411</name>
</gene>
<dbReference type="OrthoDB" id="787112at2759"/>
<dbReference type="EMBL" id="KZ451950">
    <property type="protein sequence ID" value="PKA59317.1"/>
    <property type="molecule type" value="Genomic_DNA"/>
</dbReference>
<sequence length="373" mass="41807">MGSKRSSSSSRNRSKDAETDPLVDLPADGNPSKSSKKPKPSFGLRSPTPPADSPAPSEKSRRKAAREENDNDPRKASTATSGGGGGGGSEDDKPALQSAPLRWANDDVLKLLKAVAAFRFRNGVVPTPSTVPVFFEEIKDWAPKGLSEKKLIRKLADLRRKFQASRAPGSDDSEFDRTFHKLASEAWGKNEFDFKSKGNGSVKKKGKADAKVGKEKANKERKNEKKEEEEDDEARGGKEKVAKVRREDKSADEKKETVKKEKVSKKEEKKKDEEGENAHGKTESIEMEEDDTWDGNDQSPYKYLKFALEEFWTERNLDMNTLKLALQRVDPVQANHLNKRFLELFKEELKFKIEKNQVDITVLDVIQDGAQLD</sequence>
<dbReference type="STRING" id="1088818.A0A2I0AUU6"/>
<dbReference type="Proteomes" id="UP000236161">
    <property type="component" value="Unassembled WGS sequence"/>
</dbReference>
<accession>A0A2I0AUU6</accession>
<dbReference type="GO" id="GO:0006355">
    <property type="term" value="P:regulation of DNA-templated transcription"/>
    <property type="evidence" value="ECO:0007669"/>
    <property type="project" value="InterPro"/>
</dbReference>
<dbReference type="Pfam" id="PF04504">
    <property type="entry name" value="GeBP-like_DBD"/>
    <property type="match status" value="1"/>
</dbReference>
<feature type="compositionally biased region" description="Basic and acidic residues" evidence="2">
    <location>
        <begin position="207"/>
        <end position="226"/>
    </location>
</feature>
<dbReference type="PANTHER" id="PTHR31662">
    <property type="entry name" value="BNAANNG10740D PROTEIN-RELATED"/>
    <property type="match status" value="1"/>
</dbReference>
<keyword evidence="5" id="KW-1185">Reference proteome</keyword>
<feature type="domain" description="Glabrous enhancer-binding protein-like DBD" evidence="3">
    <location>
        <begin position="103"/>
        <end position="188"/>
    </location>
</feature>
<dbReference type="PANTHER" id="PTHR31662:SF28">
    <property type="entry name" value="MYB_SANT-LIKE DOMAIN-CONTAINING PROTEIN"/>
    <property type="match status" value="1"/>
</dbReference>
<name>A0A2I0AUU6_9ASPA</name>
<evidence type="ECO:0000256" key="2">
    <source>
        <dbReference type="SAM" id="MobiDB-lite"/>
    </source>
</evidence>
<feature type="compositionally biased region" description="Basic and acidic residues" evidence="2">
    <location>
        <begin position="234"/>
        <end position="284"/>
    </location>
</feature>
<dbReference type="GO" id="GO:0005634">
    <property type="term" value="C:nucleus"/>
    <property type="evidence" value="ECO:0007669"/>
    <property type="project" value="TreeGrafter"/>
</dbReference>
<organism evidence="4 5">
    <name type="scientific">Apostasia shenzhenica</name>
    <dbReference type="NCBI Taxonomy" id="1088818"/>
    <lineage>
        <taxon>Eukaryota</taxon>
        <taxon>Viridiplantae</taxon>
        <taxon>Streptophyta</taxon>
        <taxon>Embryophyta</taxon>
        <taxon>Tracheophyta</taxon>
        <taxon>Spermatophyta</taxon>
        <taxon>Magnoliopsida</taxon>
        <taxon>Liliopsida</taxon>
        <taxon>Asparagales</taxon>
        <taxon>Orchidaceae</taxon>
        <taxon>Apostasioideae</taxon>
        <taxon>Apostasia</taxon>
    </lineage>
</organism>
<evidence type="ECO:0000313" key="5">
    <source>
        <dbReference type="Proteomes" id="UP000236161"/>
    </source>
</evidence>